<comment type="caution">
    <text evidence="2">The sequence shown here is derived from an EMBL/GenBank/DDBJ whole genome shotgun (WGS) entry which is preliminary data.</text>
</comment>
<feature type="transmembrane region" description="Helical" evidence="1">
    <location>
        <begin position="157"/>
        <end position="175"/>
    </location>
</feature>
<evidence type="ECO:0000313" key="2">
    <source>
        <dbReference type="EMBL" id="EKC44130.1"/>
    </source>
</evidence>
<keyword evidence="1" id="KW-0812">Transmembrane</keyword>
<keyword evidence="1" id="KW-1133">Transmembrane helix</keyword>
<gene>
    <name evidence="2" type="ORF">OBE_17639</name>
</gene>
<feature type="transmembrane region" description="Helical" evidence="1">
    <location>
        <begin position="187"/>
        <end position="204"/>
    </location>
</feature>
<sequence length="213" mass="23986">MLALRDKGATIIFSTHNMSSVEEICDHITLINRSKNILSGRVDDIRRRHGSNLFEIDYRGDEESLRRVLAPHCELLERPEGEESAYRTLRLHVPDDGAVRAVIAAANDAVEMRSFREIIPLDERHLHPRRERAVIDHAMKKTNEAVGQERPQRRTKAAAGTLAGLCLGLGLYGMIHGLRTEEGTLRPILSAITLCCGILLLLRIRKTGEKENR</sequence>
<keyword evidence="1" id="KW-0472">Membrane</keyword>
<organism evidence="2">
    <name type="scientific">human gut metagenome</name>
    <dbReference type="NCBI Taxonomy" id="408170"/>
    <lineage>
        <taxon>unclassified sequences</taxon>
        <taxon>metagenomes</taxon>
        <taxon>organismal metagenomes</taxon>
    </lineage>
</organism>
<dbReference type="AlphaFoldDB" id="K1RRP5"/>
<dbReference type="Gene3D" id="3.40.50.300">
    <property type="entry name" value="P-loop containing nucleotide triphosphate hydrolases"/>
    <property type="match status" value="1"/>
</dbReference>
<reference evidence="2" key="1">
    <citation type="journal article" date="2013" name="Environ. Microbiol.">
        <title>Microbiota from the distal guts of lean and obese adolescents exhibit partial functional redundancy besides clear differences in community structure.</title>
        <authorList>
            <person name="Ferrer M."/>
            <person name="Ruiz A."/>
            <person name="Lanza F."/>
            <person name="Haange S.B."/>
            <person name="Oberbach A."/>
            <person name="Till H."/>
            <person name="Bargiela R."/>
            <person name="Campoy C."/>
            <person name="Segura M.T."/>
            <person name="Richter M."/>
            <person name="von Bergen M."/>
            <person name="Seifert J."/>
            <person name="Suarez A."/>
        </authorList>
    </citation>
    <scope>NUCLEOTIDE SEQUENCE</scope>
</reference>
<protein>
    <submittedName>
        <fullName evidence="2">ABC transporter related protein</fullName>
    </submittedName>
</protein>
<proteinExistence type="predicted"/>
<name>K1RRP5_9ZZZZ</name>
<dbReference type="EMBL" id="AJWZ01011775">
    <property type="protein sequence ID" value="EKC44130.1"/>
    <property type="molecule type" value="Genomic_DNA"/>
</dbReference>
<dbReference type="GO" id="GO:0005524">
    <property type="term" value="F:ATP binding"/>
    <property type="evidence" value="ECO:0007669"/>
    <property type="project" value="UniProtKB-KW"/>
</dbReference>
<dbReference type="SUPFAM" id="SSF52540">
    <property type="entry name" value="P-loop containing nucleoside triphosphate hydrolases"/>
    <property type="match status" value="1"/>
</dbReference>
<evidence type="ECO:0000256" key="1">
    <source>
        <dbReference type="SAM" id="Phobius"/>
    </source>
</evidence>
<accession>K1RRP5</accession>
<dbReference type="InterPro" id="IPR027417">
    <property type="entry name" value="P-loop_NTPase"/>
</dbReference>